<sequence length="106" mass="12804">MEVCGTNLDDIWIVKPDVSEDFRGQHFMLYQKEVYKRFNSKLTSEINYLDSYRGVMNGIHYSPDCWKIYQCITGVMYYVFIDMDTFQWESFIISENNKHQLIKHPR</sequence>
<dbReference type="InterPro" id="IPR014710">
    <property type="entry name" value="RmlC-like_jellyroll"/>
</dbReference>
<name>A0A0F9KDW5_9ZZZZ</name>
<reference evidence="1" key="1">
    <citation type="journal article" date="2015" name="Nature">
        <title>Complex archaea that bridge the gap between prokaryotes and eukaryotes.</title>
        <authorList>
            <person name="Spang A."/>
            <person name="Saw J.H."/>
            <person name="Jorgensen S.L."/>
            <person name="Zaremba-Niedzwiedzka K."/>
            <person name="Martijn J."/>
            <person name="Lind A.E."/>
            <person name="van Eijk R."/>
            <person name="Schleper C."/>
            <person name="Guy L."/>
            <person name="Ettema T.J."/>
        </authorList>
    </citation>
    <scope>NUCLEOTIDE SEQUENCE</scope>
</reference>
<evidence type="ECO:0000313" key="1">
    <source>
        <dbReference type="EMBL" id="KKM20318.1"/>
    </source>
</evidence>
<dbReference type="Gene3D" id="2.60.120.10">
    <property type="entry name" value="Jelly Rolls"/>
    <property type="match status" value="1"/>
</dbReference>
<dbReference type="GO" id="GO:0005829">
    <property type="term" value="C:cytosol"/>
    <property type="evidence" value="ECO:0007669"/>
    <property type="project" value="TreeGrafter"/>
</dbReference>
<dbReference type="AlphaFoldDB" id="A0A0F9KDW5"/>
<feature type="non-terminal residue" evidence="1">
    <location>
        <position position="106"/>
    </location>
</feature>
<dbReference type="InterPro" id="IPR011051">
    <property type="entry name" value="RmlC_Cupin_sf"/>
</dbReference>
<dbReference type="PANTHER" id="PTHR21047">
    <property type="entry name" value="DTDP-6-DEOXY-D-GLUCOSE-3,5 EPIMERASE"/>
    <property type="match status" value="1"/>
</dbReference>
<gene>
    <name evidence="1" type="ORF">LCGC14_1646730</name>
</gene>
<dbReference type="InterPro" id="IPR000888">
    <property type="entry name" value="RmlC-like"/>
</dbReference>
<accession>A0A0F9KDW5</accession>
<evidence type="ECO:0008006" key="2">
    <source>
        <dbReference type="Google" id="ProtNLM"/>
    </source>
</evidence>
<dbReference type="PANTHER" id="PTHR21047:SF2">
    <property type="entry name" value="THYMIDINE DIPHOSPHO-4-KETO-RHAMNOSE 3,5-EPIMERASE"/>
    <property type="match status" value="1"/>
</dbReference>
<dbReference type="Pfam" id="PF00908">
    <property type="entry name" value="dTDP_sugar_isom"/>
    <property type="match status" value="1"/>
</dbReference>
<protein>
    <recommendedName>
        <fullName evidence="2">dTDP-4-dehydrorhamnose 3,5-epimerase</fullName>
    </recommendedName>
</protein>
<dbReference type="GO" id="GO:0000271">
    <property type="term" value="P:polysaccharide biosynthetic process"/>
    <property type="evidence" value="ECO:0007669"/>
    <property type="project" value="TreeGrafter"/>
</dbReference>
<organism evidence="1">
    <name type="scientific">marine sediment metagenome</name>
    <dbReference type="NCBI Taxonomy" id="412755"/>
    <lineage>
        <taxon>unclassified sequences</taxon>
        <taxon>metagenomes</taxon>
        <taxon>ecological metagenomes</taxon>
    </lineage>
</organism>
<proteinExistence type="predicted"/>
<dbReference type="GO" id="GO:0008830">
    <property type="term" value="F:dTDP-4-dehydrorhamnose 3,5-epimerase activity"/>
    <property type="evidence" value="ECO:0007669"/>
    <property type="project" value="InterPro"/>
</dbReference>
<dbReference type="SUPFAM" id="SSF51182">
    <property type="entry name" value="RmlC-like cupins"/>
    <property type="match status" value="1"/>
</dbReference>
<comment type="caution">
    <text evidence="1">The sequence shown here is derived from an EMBL/GenBank/DDBJ whole genome shotgun (WGS) entry which is preliminary data.</text>
</comment>
<dbReference type="EMBL" id="LAZR01013792">
    <property type="protein sequence ID" value="KKM20318.1"/>
    <property type="molecule type" value="Genomic_DNA"/>
</dbReference>